<gene>
    <name evidence="1" type="ORF">SAMN05421783_10572</name>
</gene>
<reference evidence="2" key="1">
    <citation type="submission" date="2016-10" db="EMBL/GenBank/DDBJ databases">
        <authorList>
            <person name="Varghese N."/>
            <person name="Submissions S."/>
        </authorList>
    </citation>
    <scope>NUCLEOTIDE SEQUENCE [LARGE SCALE GENOMIC DNA]</scope>
    <source>
        <strain evidence="2">DSM 217</strain>
    </source>
</reference>
<accession>A0A1H2UE77</accession>
<evidence type="ECO:0000313" key="2">
    <source>
        <dbReference type="Proteomes" id="UP000198816"/>
    </source>
</evidence>
<dbReference type="AlphaFoldDB" id="A0A1H2UE77"/>
<protein>
    <submittedName>
        <fullName evidence="1">Uncharacterized protein</fullName>
    </submittedName>
</protein>
<evidence type="ECO:0000313" key="1">
    <source>
        <dbReference type="EMBL" id="SDW54327.1"/>
    </source>
</evidence>
<proteinExistence type="predicted"/>
<dbReference type="RefSeq" id="WP_093029630.1">
    <property type="nucleotide sequence ID" value="NZ_FNNZ01000005.1"/>
</dbReference>
<dbReference type="EMBL" id="FNNZ01000005">
    <property type="protein sequence ID" value="SDW54327.1"/>
    <property type="molecule type" value="Genomic_DNA"/>
</dbReference>
<keyword evidence="2" id="KW-1185">Reference proteome</keyword>
<dbReference type="OrthoDB" id="6025396at2"/>
<dbReference type="STRING" id="1058.SAMN05421783_10572"/>
<dbReference type="Proteomes" id="UP000198816">
    <property type="component" value="Unassembled WGS sequence"/>
</dbReference>
<organism evidence="1 2">
    <name type="scientific">Thiocapsa roseopersicina</name>
    <dbReference type="NCBI Taxonomy" id="1058"/>
    <lineage>
        <taxon>Bacteria</taxon>
        <taxon>Pseudomonadati</taxon>
        <taxon>Pseudomonadota</taxon>
        <taxon>Gammaproteobacteria</taxon>
        <taxon>Chromatiales</taxon>
        <taxon>Chromatiaceae</taxon>
        <taxon>Thiocapsa</taxon>
    </lineage>
</organism>
<sequence length="101" mass="11573">MIDESKTEDQGIAVVLMERFERWTLPLLLDMEERVNRGETLGRFDIDFLAEVLKDAQAIKPRVDRLSEYQPLYTRVVALCEEITEKGLKNEQAGNGFGTPD</sequence>
<name>A0A1H2UE77_THIRO</name>